<organism evidence="1 2">
    <name type="scientific">Nocardioides plantarum</name>
    <dbReference type="NCBI Taxonomy" id="29299"/>
    <lineage>
        <taxon>Bacteria</taxon>
        <taxon>Bacillati</taxon>
        <taxon>Actinomycetota</taxon>
        <taxon>Actinomycetes</taxon>
        <taxon>Propionibacteriales</taxon>
        <taxon>Nocardioidaceae</taxon>
        <taxon>Nocardioides</taxon>
    </lineage>
</organism>
<evidence type="ECO:0008006" key="3">
    <source>
        <dbReference type="Google" id="ProtNLM"/>
    </source>
</evidence>
<dbReference type="RefSeq" id="WP_140009111.1">
    <property type="nucleotide sequence ID" value="NZ_JBHMDG010000034.1"/>
</dbReference>
<dbReference type="EMBL" id="JBHMDG010000034">
    <property type="protein sequence ID" value="MFB9315591.1"/>
    <property type="molecule type" value="Genomic_DNA"/>
</dbReference>
<name>A0ABV5KG08_9ACTN</name>
<protein>
    <recommendedName>
        <fullName evidence="3">Transcriptional regulator, AbiEi antitoxin, Type IV TA system</fullName>
    </recommendedName>
</protein>
<sequence length="328" mass="36099">MDRRKLERDLRRQDGVVSRRQVLAAEGTDLDIARLLRRREWARVHEGVYVDHTGPLTRRQREWAALLVHHPAALAGRSALRAHGLDDDGADPRGVVEVAVAHGRRVTDPPRVRTIQLRDLDAKASMRSSPPRLKLDHTVLMVASGAARDDAAVAVLADAVRCGRTTPARLRSTLDGLGRLPRRRLLGEALADVAVGAQSPLELRYLRDVERAHGLPAGERQVRELTRVVEGEPLKVVYRDVRYRDHGALVELDGQLGHAAAKDGWADLDRDLTAAVAGDLTLRAGWQQVLDPCRLAVVVGVVLAARGWRDAAAPCDRADCAVRPERFP</sequence>
<gene>
    <name evidence="1" type="ORF">ACFFRI_21285</name>
</gene>
<evidence type="ECO:0000313" key="2">
    <source>
        <dbReference type="Proteomes" id="UP001589750"/>
    </source>
</evidence>
<dbReference type="Proteomes" id="UP001589750">
    <property type="component" value="Unassembled WGS sequence"/>
</dbReference>
<evidence type="ECO:0000313" key="1">
    <source>
        <dbReference type="EMBL" id="MFB9315591.1"/>
    </source>
</evidence>
<proteinExistence type="predicted"/>
<comment type="caution">
    <text evidence="1">The sequence shown here is derived from an EMBL/GenBank/DDBJ whole genome shotgun (WGS) entry which is preliminary data.</text>
</comment>
<keyword evidence="2" id="KW-1185">Reference proteome</keyword>
<accession>A0ABV5KG08</accession>
<reference evidence="1 2" key="1">
    <citation type="submission" date="2024-09" db="EMBL/GenBank/DDBJ databases">
        <authorList>
            <person name="Sun Q."/>
            <person name="Mori K."/>
        </authorList>
    </citation>
    <scope>NUCLEOTIDE SEQUENCE [LARGE SCALE GENOMIC DNA]</scope>
    <source>
        <strain evidence="1 2">JCM 9626</strain>
    </source>
</reference>